<sequence length="662" mass="75075">MSPSEEEVVPRPGTSSQGDSQPAQDNVPVDSLPLIFQHIKSYFGPGKTNGKVKCKICNKEITYSATFNYNMKSHYERQHRGEYPNLVAALSAGSKLTRHPPATPALKKRQSSIEAAFKENFDQMKALKLYYSFFIKDIVPAHLTDSHALREFMNYVKPDFNVPPRRKLTRDIAQLGEEAKGAMSNLLANVSYVATTADSWSAHNRSFLGMTVHWIDPASLKREKGVLGIKEIVVQQRGIYLARAMMDLHQEIWPLQQGRQHDDGQWQELCRHLPDVAQEPVQEEGEAVVTAVMVGDALEEEMDEDVRRELPKHHRCGAHTVNLMATTDVSKVPGWSSGRRVPFTKTTAKAQALWNCQNRRTVAANQINKAVGKKLQTPGVMRWNSYYESCAGLLEVLEDPEKKDELNVVSRKQGLSAFYEGDKDLLAQYCKIMKPVAICLDILQSEENAYMGILLPNLKLMKDQVAALRTDASIVEGQELINYLLENHDNPRVAFNVREGLKDNIRRRVIREVMSKVATDEEVGDAQVQHEMEDDPFMYMRGDDSQPAATPGRLEEDLENTYEGWNKVRVKSTAPLSLDQFPLLQREAWSDLFIRYNSPLSSAAVERLFSIGSDILRPKRSSLTADNFEKLVFVKGNLYLLKGKKWLSQMEEEEEEEENVKY</sequence>
<dbReference type="InterPro" id="IPR003656">
    <property type="entry name" value="Znf_BED"/>
</dbReference>
<comment type="caution">
    <text evidence="10">The sequence shown here is derived from an EMBL/GenBank/DDBJ whole genome shotgun (WGS) entry which is preliminary data.</text>
</comment>
<evidence type="ECO:0000256" key="4">
    <source>
        <dbReference type="ARBA" id="ARBA00022833"/>
    </source>
</evidence>
<accession>A0A8J5CR11</accession>
<evidence type="ECO:0000256" key="1">
    <source>
        <dbReference type="ARBA" id="ARBA00004123"/>
    </source>
</evidence>
<reference evidence="10" key="1">
    <citation type="submission" date="2020-07" db="EMBL/GenBank/DDBJ databases">
        <title>The High-quality genome of the commercially important snow crab, Chionoecetes opilio.</title>
        <authorList>
            <person name="Jeong J.-H."/>
            <person name="Ryu S."/>
        </authorList>
    </citation>
    <scope>NUCLEOTIDE SEQUENCE</scope>
    <source>
        <strain evidence="10">MADBK_172401_WGS</strain>
        <tissue evidence="10">Digestive gland</tissue>
    </source>
</reference>
<dbReference type="Proteomes" id="UP000770661">
    <property type="component" value="Unassembled WGS sequence"/>
</dbReference>
<dbReference type="PANTHER" id="PTHR47501:SF5">
    <property type="entry name" value="HAT C-TERMINAL DIMERISATION DOMAIN-CONTAINING PROTEIN"/>
    <property type="match status" value="1"/>
</dbReference>
<evidence type="ECO:0000256" key="3">
    <source>
        <dbReference type="ARBA" id="ARBA00022771"/>
    </source>
</evidence>
<keyword evidence="4" id="KW-0862">Zinc</keyword>
<dbReference type="InterPro" id="IPR012337">
    <property type="entry name" value="RNaseH-like_sf"/>
</dbReference>
<evidence type="ECO:0000256" key="5">
    <source>
        <dbReference type="ARBA" id="ARBA00023125"/>
    </source>
</evidence>
<keyword evidence="3" id="KW-0863">Zinc-finger</keyword>
<dbReference type="SUPFAM" id="SSF53098">
    <property type="entry name" value="Ribonuclease H-like"/>
    <property type="match status" value="1"/>
</dbReference>
<dbReference type="GO" id="GO:0003677">
    <property type="term" value="F:DNA binding"/>
    <property type="evidence" value="ECO:0007669"/>
    <property type="project" value="UniProtKB-KW"/>
</dbReference>
<evidence type="ECO:0000313" key="11">
    <source>
        <dbReference type="Proteomes" id="UP000770661"/>
    </source>
</evidence>
<organism evidence="10 11">
    <name type="scientific">Chionoecetes opilio</name>
    <name type="common">Atlantic snow crab</name>
    <name type="synonym">Cancer opilio</name>
    <dbReference type="NCBI Taxonomy" id="41210"/>
    <lineage>
        <taxon>Eukaryota</taxon>
        <taxon>Metazoa</taxon>
        <taxon>Ecdysozoa</taxon>
        <taxon>Arthropoda</taxon>
        <taxon>Crustacea</taxon>
        <taxon>Multicrustacea</taxon>
        <taxon>Malacostraca</taxon>
        <taxon>Eumalacostraca</taxon>
        <taxon>Eucarida</taxon>
        <taxon>Decapoda</taxon>
        <taxon>Pleocyemata</taxon>
        <taxon>Brachyura</taxon>
        <taxon>Eubrachyura</taxon>
        <taxon>Majoidea</taxon>
        <taxon>Majidae</taxon>
        <taxon>Chionoecetes</taxon>
    </lineage>
</organism>
<feature type="region of interest" description="Disordered" evidence="7">
    <location>
        <begin position="1"/>
        <end position="27"/>
    </location>
</feature>
<dbReference type="InterPro" id="IPR008906">
    <property type="entry name" value="HATC_C_dom"/>
</dbReference>
<proteinExistence type="predicted"/>
<keyword evidence="6" id="KW-0539">Nucleus</keyword>
<dbReference type="GO" id="GO:0046983">
    <property type="term" value="F:protein dimerization activity"/>
    <property type="evidence" value="ECO:0007669"/>
    <property type="project" value="InterPro"/>
</dbReference>
<feature type="domain" description="HAT C-terminal dimerisation" evidence="9">
    <location>
        <begin position="599"/>
        <end position="638"/>
    </location>
</feature>
<evidence type="ECO:0000256" key="6">
    <source>
        <dbReference type="ARBA" id="ARBA00023242"/>
    </source>
</evidence>
<evidence type="ECO:0000313" key="10">
    <source>
        <dbReference type="EMBL" id="KAG0729363.1"/>
    </source>
</evidence>
<keyword evidence="5" id="KW-0238">DNA-binding</keyword>
<dbReference type="PANTHER" id="PTHR47501">
    <property type="entry name" value="TRANSPOSASE-RELATED"/>
    <property type="match status" value="1"/>
</dbReference>
<feature type="compositionally biased region" description="Polar residues" evidence="7">
    <location>
        <begin position="13"/>
        <end position="24"/>
    </location>
</feature>
<dbReference type="GO" id="GO:0005634">
    <property type="term" value="C:nucleus"/>
    <property type="evidence" value="ECO:0007669"/>
    <property type="project" value="UniProtKB-SubCell"/>
</dbReference>
<gene>
    <name evidence="10" type="ORF">GWK47_030519</name>
</gene>
<dbReference type="Pfam" id="PF02892">
    <property type="entry name" value="zf-BED"/>
    <property type="match status" value="1"/>
</dbReference>
<comment type="subcellular location">
    <subcellularLocation>
        <location evidence="1">Nucleus</location>
    </subcellularLocation>
</comment>
<protein>
    <recommendedName>
        <fullName evidence="12">BED-type domain-containing protein</fullName>
    </recommendedName>
</protein>
<dbReference type="OrthoDB" id="10057873at2759"/>
<feature type="domain" description="BED-type" evidence="8">
    <location>
        <begin position="39"/>
        <end position="80"/>
    </location>
</feature>
<evidence type="ECO:0000259" key="8">
    <source>
        <dbReference type="Pfam" id="PF02892"/>
    </source>
</evidence>
<dbReference type="Pfam" id="PF05699">
    <property type="entry name" value="Dimer_Tnp_hAT"/>
    <property type="match status" value="1"/>
</dbReference>
<dbReference type="GO" id="GO:0008270">
    <property type="term" value="F:zinc ion binding"/>
    <property type="evidence" value="ECO:0007669"/>
    <property type="project" value="UniProtKB-KW"/>
</dbReference>
<evidence type="ECO:0000256" key="2">
    <source>
        <dbReference type="ARBA" id="ARBA00022723"/>
    </source>
</evidence>
<keyword evidence="11" id="KW-1185">Reference proteome</keyword>
<keyword evidence="2" id="KW-0479">Metal-binding</keyword>
<evidence type="ECO:0008006" key="12">
    <source>
        <dbReference type="Google" id="ProtNLM"/>
    </source>
</evidence>
<name>A0A8J5CR11_CHIOP</name>
<dbReference type="EMBL" id="JACEEZ010001300">
    <property type="protein sequence ID" value="KAG0729363.1"/>
    <property type="molecule type" value="Genomic_DNA"/>
</dbReference>
<dbReference type="AlphaFoldDB" id="A0A8J5CR11"/>
<evidence type="ECO:0000259" key="9">
    <source>
        <dbReference type="Pfam" id="PF05699"/>
    </source>
</evidence>
<evidence type="ECO:0000256" key="7">
    <source>
        <dbReference type="SAM" id="MobiDB-lite"/>
    </source>
</evidence>